<dbReference type="AlphaFoldDB" id="A0A0P0CBJ2"/>
<dbReference type="Gene3D" id="3.30.310.50">
    <property type="entry name" value="Alpha-D-phosphohexomutase, C-terminal domain"/>
    <property type="match status" value="1"/>
</dbReference>
<proteinExistence type="inferred from homology"/>
<dbReference type="Pfam" id="PF02879">
    <property type="entry name" value="PGM_PMM_II"/>
    <property type="match status" value="1"/>
</dbReference>
<dbReference type="RefSeq" id="WP_062545670.1">
    <property type="nucleotide sequence ID" value="NZ_CP012643.1"/>
</dbReference>
<dbReference type="KEGG" id="rti:DC20_21110"/>
<comment type="cofactor">
    <cofactor evidence="1">
        <name>Mg(2+)</name>
        <dbReference type="ChEBI" id="CHEBI:18420"/>
    </cofactor>
</comment>
<dbReference type="InterPro" id="IPR005846">
    <property type="entry name" value="A-D-PHexomutase_a/b/a-III"/>
</dbReference>
<evidence type="ECO:0000256" key="3">
    <source>
        <dbReference type="ARBA" id="ARBA00022553"/>
    </source>
</evidence>
<dbReference type="InterPro" id="IPR005841">
    <property type="entry name" value="Alpha-D-phosphohexomutase_SF"/>
</dbReference>
<dbReference type="Gene3D" id="3.40.120.10">
    <property type="entry name" value="Alpha-D-Glucose-1,6-Bisphosphate, subunit A, domain 3"/>
    <property type="match status" value="3"/>
</dbReference>
<name>A0A0P0CBJ2_9BACT</name>
<reference evidence="11 12" key="1">
    <citation type="submission" date="2015-08" db="EMBL/GenBank/DDBJ databases">
        <title>Complete genome sequence of Rufibacter tibetensis strain 1351t, a radiation-resistant bacterium from tibet plateau.</title>
        <authorList>
            <person name="Dai J."/>
        </authorList>
    </citation>
    <scope>NUCLEOTIDE SEQUENCE [LARGE SCALE GENOMIC DNA]</scope>
    <source>
        <strain evidence="11 12">1351</strain>
    </source>
</reference>
<evidence type="ECO:0000259" key="10">
    <source>
        <dbReference type="Pfam" id="PF02880"/>
    </source>
</evidence>
<dbReference type="SUPFAM" id="SSF53738">
    <property type="entry name" value="Phosphoglucomutase, first 3 domains"/>
    <property type="match status" value="3"/>
</dbReference>
<feature type="domain" description="Alpha-D-phosphohexomutase alpha/beta/alpha" evidence="8">
    <location>
        <begin position="52"/>
        <end position="190"/>
    </location>
</feature>
<keyword evidence="6" id="KW-0413">Isomerase</keyword>
<dbReference type="InterPro" id="IPR016066">
    <property type="entry name" value="A-D-PHexomutase_CS"/>
</dbReference>
<dbReference type="GO" id="GO:0000287">
    <property type="term" value="F:magnesium ion binding"/>
    <property type="evidence" value="ECO:0007669"/>
    <property type="project" value="InterPro"/>
</dbReference>
<dbReference type="GO" id="GO:0006166">
    <property type="term" value="P:purine ribonucleoside salvage"/>
    <property type="evidence" value="ECO:0007669"/>
    <property type="project" value="TreeGrafter"/>
</dbReference>
<dbReference type="GO" id="GO:0008973">
    <property type="term" value="F:phosphopentomutase activity"/>
    <property type="evidence" value="ECO:0007669"/>
    <property type="project" value="TreeGrafter"/>
</dbReference>
<accession>A0A0P0CBJ2</accession>
<keyword evidence="5 7" id="KW-0460">Magnesium</keyword>
<evidence type="ECO:0000256" key="7">
    <source>
        <dbReference type="RuleBase" id="RU004326"/>
    </source>
</evidence>
<evidence type="ECO:0000313" key="12">
    <source>
        <dbReference type="Proteomes" id="UP000061382"/>
    </source>
</evidence>
<dbReference type="EMBL" id="CP012643">
    <property type="protein sequence ID" value="ALJ01035.1"/>
    <property type="molecule type" value="Genomic_DNA"/>
</dbReference>
<evidence type="ECO:0000256" key="5">
    <source>
        <dbReference type="ARBA" id="ARBA00022842"/>
    </source>
</evidence>
<evidence type="ECO:0000256" key="2">
    <source>
        <dbReference type="ARBA" id="ARBA00010231"/>
    </source>
</evidence>
<evidence type="ECO:0000256" key="4">
    <source>
        <dbReference type="ARBA" id="ARBA00022723"/>
    </source>
</evidence>
<dbReference type="Pfam" id="PF02878">
    <property type="entry name" value="PGM_PMM_I"/>
    <property type="match status" value="1"/>
</dbReference>
<organism evidence="11 12">
    <name type="scientific">Rufibacter tibetensis</name>
    <dbReference type="NCBI Taxonomy" id="512763"/>
    <lineage>
        <taxon>Bacteria</taxon>
        <taxon>Pseudomonadati</taxon>
        <taxon>Bacteroidota</taxon>
        <taxon>Cytophagia</taxon>
        <taxon>Cytophagales</taxon>
        <taxon>Hymenobacteraceae</taxon>
        <taxon>Rufibacter</taxon>
    </lineage>
</organism>
<dbReference type="InterPro" id="IPR016055">
    <property type="entry name" value="A-D-PHexomutase_a/b/a-I/II/III"/>
</dbReference>
<dbReference type="InterPro" id="IPR005844">
    <property type="entry name" value="A-D-PHexomutase_a/b/a-I"/>
</dbReference>
<protein>
    <submittedName>
        <fullName evidence="11">Phosphoglucomutase</fullName>
    </submittedName>
</protein>
<evidence type="ECO:0000256" key="1">
    <source>
        <dbReference type="ARBA" id="ARBA00001946"/>
    </source>
</evidence>
<dbReference type="Proteomes" id="UP000061382">
    <property type="component" value="Chromosome"/>
</dbReference>
<evidence type="ECO:0000256" key="6">
    <source>
        <dbReference type="ARBA" id="ARBA00023235"/>
    </source>
</evidence>
<keyword evidence="4 7" id="KW-0479">Metal-binding</keyword>
<dbReference type="PANTHER" id="PTHR45745:SF1">
    <property type="entry name" value="PHOSPHOGLUCOMUTASE 2B-RELATED"/>
    <property type="match status" value="1"/>
</dbReference>
<sequence>MENNLSLEPAVLTKVNTWLEGAYDQDTKTELQRLIDSQDADAITDSFYKDLEFGTGGLRGIMGVGSNRMNRYTVGMATQGLSNYLLKSFPEQQISVAIAHDSRNNSPYFANVVADVFSANGIKVYFFKELRPTPELSFAIRHLGCQSGVVLTASHNPKEYNGYKAYWNDGGQVTAPHDKNIIAEVNKITSLDQVKFERNEANIEYILDEVDQAYLDKVATLSVDPEMIKRQHDLNIVFTPIHGTGITLVPRALERFGFTNVHVLEAQATPDGNFPTVVYPNPEEKDAMNLAMQKAEELNAELVLATDPDADRVGIAVRDLSGKFVLLNGNQTAALLTYYILQAWKKAGKLTGKEYVVNTIVTTDLINRVAEGFGVDCYETLTGFKYIATIMREKEGEAQYICGGEESYGFLVGDFVRDKDAVSSCAMIAEMAAAAKDQGKSLFELMIQMYQEFGYYKEDLISLTKKGHRGAQEIQEMMQELRENPPKTIAGSEVVELIDYKTGFRRNLHTGEESATGLESSNVLQFLTEDGTKVSARPSGTEPKIKFYFSVREPLASAQEFEQVGQKLNDKIQNIISDLKLK</sequence>
<gene>
    <name evidence="11" type="ORF">DC20_21110</name>
</gene>
<dbReference type="GO" id="GO:0005975">
    <property type="term" value="P:carbohydrate metabolic process"/>
    <property type="evidence" value="ECO:0007669"/>
    <property type="project" value="InterPro"/>
</dbReference>
<feature type="domain" description="Alpha-D-phosphohexomutase alpha/beta/alpha" evidence="10">
    <location>
        <begin position="328"/>
        <end position="452"/>
    </location>
</feature>
<dbReference type="STRING" id="512763.DC20_21110"/>
<dbReference type="Pfam" id="PF02880">
    <property type="entry name" value="PGM_PMM_III"/>
    <property type="match status" value="1"/>
</dbReference>
<dbReference type="SUPFAM" id="SSF55957">
    <property type="entry name" value="Phosphoglucomutase, C-terminal domain"/>
    <property type="match status" value="1"/>
</dbReference>
<dbReference type="PATRIC" id="fig|512763.3.peg.4637"/>
<dbReference type="InterPro" id="IPR036900">
    <property type="entry name" value="A-D-PHexomutase_C_sf"/>
</dbReference>
<keyword evidence="3" id="KW-0597">Phosphoprotein</keyword>
<dbReference type="PROSITE" id="PS00710">
    <property type="entry name" value="PGM_PMM"/>
    <property type="match status" value="1"/>
</dbReference>
<keyword evidence="12" id="KW-1185">Reference proteome</keyword>
<evidence type="ECO:0000259" key="9">
    <source>
        <dbReference type="Pfam" id="PF02879"/>
    </source>
</evidence>
<dbReference type="OrthoDB" id="9806956at2"/>
<feature type="domain" description="Alpha-D-phosphohexomutase alpha/beta/alpha" evidence="9">
    <location>
        <begin position="213"/>
        <end position="316"/>
    </location>
</feature>
<evidence type="ECO:0000259" key="8">
    <source>
        <dbReference type="Pfam" id="PF02878"/>
    </source>
</evidence>
<dbReference type="InterPro" id="IPR005845">
    <property type="entry name" value="A-D-PHexomutase_a/b/a-II"/>
</dbReference>
<dbReference type="PANTHER" id="PTHR45745">
    <property type="entry name" value="PHOSPHOMANNOMUTASE 45A"/>
    <property type="match status" value="1"/>
</dbReference>
<comment type="similarity">
    <text evidence="2 7">Belongs to the phosphohexose mutase family.</text>
</comment>
<dbReference type="CDD" id="cd05799">
    <property type="entry name" value="PGM2"/>
    <property type="match status" value="1"/>
</dbReference>
<dbReference type="PRINTS" id="PR00509">
    <property type="entry name" value="PGMPMM"/>
</dbReference>
<evidence type="ECO:0000313" key="11">
    <source>
        <dbReference type="EMBL" id="ALJ01035.1"/>
    </source>
</evidence>